<keyword evidence="2" id="KW-0813">Transport</keyword>
<keyword evidence="2" id="KW-0762">Sugar transport</keyword>
<dbReference type="InterPro" id="IPR006059">
    <property type="entry name" value="SBP"/>
</dbReference>
<dbReference type="OrthoDB" id="9795467at2"/>
<dbReference type="AlphaFoldDB" id="A0A2T0NBT1"/>
<dbReference type="RefSeq" id="WP_106234578.1">
    <property type="nucleotide sequence ID" value="NZ_JBFAIB010000002.1"/>
</dbReference>
<evidence type="ECO:0000313" key="3">
    <source>
        <dbReference type="Proteomes" id="UP000238312"/>
    </source>
</evidence>
<dbReference type="SUPFAM" id="SSF53850">
    <property type="entry name" value="Periplasmic binding protein-like II"/>
    <property type="match status" value="1"/>
</dbReference>
<dbReference type="InterPro" id="IPR050490">
    <property type="entry name" value="Bact_solute-bd_prot1"/>
</dbReference>
<evidence type="ECO:0000256" key="1">
    <source>
        <dbReference type="SAM" id="SignalP"/>
    </source>
</evidence>
<dbReference type="EMBL" id="PVNG01000001">
    <property type="protein sequence ID" value="PRX70465.1"/>
    <property type="molecule type" value="Genomic_DNA"/>
</dbReference>
<dbReference type="PANTHER" id="PTHR43649:SF12">
    <property type="entry name" value="DIACETYLCHITOBIOSE BINDING PROTEIN DASA"/>
    <property type="match status" value="1"/>
</dbReference>
<reference evidence="2 3" key="1">
    <citation type="submission" date="2018-03" db="EMBL/GenBank/DDBJ databases">
        <title>Genomic Encyclopedia of Type Strains, Phase III (KMG-III): the genomes of soil and plant-associated and newly described type strains.</title>
        <authorList>
            <person name="Whitman W."/>
        </authorList>
    </citation>
    <scope>NUCLEOTIDE SEQUENCE [LARGE SCALE GENOMIC DNA]</scope>
    <source>
        <strain evidence="2 3">CGMCC 4.7104</strain>
    </source>
</reference>
<feature type="chain" id="PRO_5015556817" evidence="1">
    <location>
        <begin position="24"/>
        <end position="463"/>
    </location>
</feature>
<organism evidence="2 3">
    <name type="scientific">Nonomuraea fuscirosea</name>
    <dbReference type="NCBI Taxonomy" id="1291556"/>
    <lineage>
        <taxon>Bacteria</taxon>
        <taxon>Bacillati</taxon>
        <taxon>Actinomycetota</taxon>
        <taxon>Actinomycetes</taxon>
        <taxon>Streptosporangiales</taxon>
        <taxon>Streptosporangiaceae</taxon>
        <taxon>Nonomuraea</taxon>
    </lineage>
</organism>
<keyword evidence="1" id="KW-0732">Signal</keyword>
<accession>A0A2T0NBT1</accession>
<feature type="signal peptide" evidence="1">
    <location>
        <begin position="1"/>
        <end position="23"/>
    </location>
</feature>
<dbReference type="Proteomes" id="UP000238312">
    <property type="component" value="Unassembled WGS sequence"/>
</dbReference>
<dbReference type="PANTHER" id="PTHR43649">
    <property type="entry name" value="ARABINOSE-BINDING PROTEIN-RELATED"/>
    <property type="match status" value="1"/>
</dbReference>
<comment type="caution">
    <text evidence="2">The sequence shown here is derived from an EMBL/GenBank/DDBJ whole genome shotgun (WGS) entry which is preliminary data.</text>
</comment>
<sequence length="463" mass="49107">MRTPLVRWSVLSVSLALALTSCAKGTGGASAPTPTAGQFNPGATYSGTISAMGFGATDEIGSTRVDLAKKSLGGADVKLVEGDLDIQQFLSSVAAGDPPDLIYANRDQIGTFASRGAITPLTACVQGEQIDTSMYNKDALSQVTFGGEVWAIPEFNQVQITMANADLLKDAGLSIEDVNGSSWDKITAAAKKMLKAPGGKLQVIGYDSKLPEFLPLWAKSLGADLLSADGKTAQLNSPQVVKALEFAVSIYDAQGGFAKVKALRDSADFFGKGNQYAKNALGAMPMEQWYVNVLNDVSPKAPLAFDTFRTPEGKPLAYSSGSSWAIPKGAKNPGAACRFAKTMTLVDTWKAAAQARLDKRKADDKPFTGILTGNVKADAEIEQMLTSGGEPWDSGVKAFYEANKNTFSLPANPADKEFKDAWQGAVNRVLNGQDKPQAALDKAQQDAQKALDEAWAGWTKRTN</sequence>
<name>A0A2T0NBT1_9ACTN</name>
<dbReference type="Gene3D" id="3.40.190.10">
    <property type="entry name" value="Periplasmic binding protein-like II"/>
    <property type="match status" value="1"/>
</dbReference>
<dbReference type="Pfam" id="PF01547">
    <property type="entry name" value="SBP_bac_1"/>
    <property type="match status" value="1"/>
</dbReference>
<protein>
    <submittedName>
        <fullName evidence="2">Multiple sugar transport system substrate-binding protein</fullName>
    </submittedName>
</protein>
<keyword evidence="3" id="KW-1185">Reference proteome</keyword>
<proteinExistence type="predicted"/>
<gene>
    <name evidence="2" type="ORF">B0I32_101553</name>
</gene>
<dbReference type="PROSITE" id="PS51257">
    <property type="entry name" value="PROKAR_LIPOPROTEIN"/>
    <property type="match status" value="1"/>
</dbReference>
<evidence type="ECO:0000313" key="2">
    <source>
        <dbReference type="EMBL" id="PRX70465.1"/>
    </source>
</evidence>